<keyword evidence="1" id="KW-1133">Transmembrane helix</keyword>
<gene>
    <name evidence="2" type="ORF">PM738_15315</name>
</gene>
<protein>
    <submittedName>
        <fullName evidence="2">Uncharacterized protein</fullName>
    </submittedName>
</protein>
<evidence type="ECO:0000313" key="2">
    <source>
        <dbReference type="EMBL" id="MDB7085176.1"/>
    </source>
</evidence>
<evidence type="ECO:0000313" key="3">
    <source>
        <dbReference type="Proteomes" id="UP001211987"/>
    </source>
</evidence>
<keyword evidence="1" id="KW-0812">Transmembrane</keyword>
<evidence type="ECO:0000256" key="1">
    <source>
        <dbReference type="SAM" id="Phobius"/>
    </source>
</evidence>
<name>A0AB35IQ45_9FIRM</name>
<dbReference type="RefSeq" id="WP_008791079.1">
    <property type="nucleotide sequence ID" value="NZ_CP083622.1"/>
</dbReference>
<feature type="transmembrane region" description="Helical" evidence="1">
    <location>
        <begin position="40"/>
        <end position="62"/>
    </location>
</feature>
<accession>A0AB35IQ45</accession>
<sequence length="93" mass="10681">MIKNSKIIMKNKKLKIALIVLVCLGLTVFGYIAYKYDFRVAYTLLLSIIVSLIPVAAGIFIIRLSFKFFIKEMPGIINDFVKIKTIFKKAFMK</sequence>
<reference evidence="2" key="1">
    <citation type="submission" date="2023-01" db="EMBL/GenBank/DDBJ databases">
        <title>Human gut microbiome strain richness.</title>
        <authorList>
            <person name="Chen-Liaw A."/>
        </authorList>
    </citation>
    <scope>NUCLEOTIDE SEQUENCE</scope>
    <source>
        <strain evidence="2">1001217st2_G6_1001217B_191108</strain>
    </source>
</reference>
<comment type="caution">
    <text evidence="2">The sequence shown here is derived from an EMBL/GenBank/DDBJ whole genome shotgun (WGS) entry which is preliminary data.</text>
</comment>
<organism evidence="2 3">
    <name type="scientific">Thomasclavelia ramosa</name>
    <dbReference type="NCBI Taxonomy" id="1547"/>
    <lineage>
        <taxon>Bacteria</taxon>
        <taxon>Bacillati</taxon>
        <taxon>Bacillota</taxon>
        <taxon>Erysipelotrichia</taxon>
        <taxon>Erysipelotrichales</taxon>
        <taxon>Coprobacillaceae</taxon>
        <taxon>Thomasclavelia</taxon>
    </lineage>
</organism>
<dbReference type="Proteomes" id="UP001211987">
    <property type="component" value="Unassembled WGS sequence"/>
</dbReference>
<keyword evidence="1" id="KW-0472">Membrane</keyword>
<proteinExistence type="predicted"/>
<dbReference type="EMBL" id="JAQLKE010000032">
    <property type="protein sequence ID" value="MDB7085176.1"/>
    <property type="molecule type" value="Genomic_DNA"/>
</dbReference>
<dbReference type="AlphaFoldDB" id="A0AB35IQ45"/>